<dbReference type="GO" id="GO:0030150">
    <property type="term" value="P:protein import into mitochondrial matrix"/>
    <property type="evidence" value="ECO:0007669"/>
    <property type="project" value="UniProtKB-UniRule"/>
</dbReference>
<accession>A0A250XRT4</accession>
<keyword evidence="5" id="KW-0809">Transit peptide</keyword>
<keyword evidence="9" id="KW-0813">Transport</keyword>
<keyword evidence="7 9" id="KW-0496">Mitochondrion</keyword>
<evidence type="ECO:0000256" key="7">
    <source>
        <dbReference type="ARBA" id="ARBA00023128"/>
    </source>
</evidence>
<keyword evidence="3 9" id="KW-0812">Transmembrane</keyword>
<dbReference type="STRING" id="1157962.A0A250XRT4"/>
<evidence type="ECO:0000256" key="3">
    <source>
        <dbReference type="ARBA" id="ARBA00022692"/>
    </source>
</evidence>
<comment type="subunit">
    <text evidence="9">Component of the TIM23 complex.</text>
</comment>
<sequence>MLRPRTITTFSKLCKVLENESSSEVLQLLPQVFQRSSGRCMAATLGWNYQMSQVSSAVLPFNRSFSAIAERKEQGTSSSGKETVDSLELTEEKINALTDKIPQRPMGVVEGTSYSLVILYAIGALVFVLWQFITNFILEPTAMQCFNHTLNRLKTDPRITVRLGNSDEIRAWGSNSQSRVARQQVPHQIFKDANGIEHVRLQFIMRGPSGTGQVHADMYKDAAGQWQYTYLLMDVYSGSSQTPSRVHIVSPR</sequence>
<comment type="caution">
    <text evidence="10">The sequence shown here is derived from an EMBL/GenBank/DDBJ whole genome shotgun (WGS) entry which is preliminary data.</text>
</comment>
<dbReference type="Gene3D" id="3.10.450.320">
    <property type="entry name" value="Mitochondrial import inner membrane translocase subunit Tim21"/>
    <property type="match status" value="1"/>
</dbReference>
<evidence type="ECO:0000256" key="6">
    <source>
        <dbReference type="ARBA" id="ARBA00022989"/>
    </source>
</evidence>
<evidence type="ECO:0000313" key="11">
    <source>
        <dbReference type="Proteomes" id="UP000232323"/>
    </source>
</evidence>
<keyword evidence="9" id="KW-0653">Protein transport</keyword>
<evidence type="ECO:0000256" key="1">
    <source>
        <dbReference type="ARBA" id="ARBA00004434"/>
    </source>
</evidence>
<protein>
    <recommendedName>
        <fullName evidence="9">Mitochondrial import inner membrane translocase subunit Tim21</fullName>
    </recommendedName>
</protein>
<dbReference type="AlphaFoldDB" id="A0A250XRT4"/>
<dbReference type="PANTHER" id="PTHR13032">
    <property type="entry name" value="MITOCHONDRIAL IMPORT INNER MEMBRANE TRANSLOCASE SUBUNIT TIM21"/>
    <property type="match status" value="1"/>
</dbReference>
<comment type="subcellular location">
    <subcellularLocation>
        <location evidence="1 9">Mitochondrion inner membrane</location>
        <topology evidence="1 9">Single-pass membrane protein</topology>
    </subcellularLocation>
</comment>
<dbReference type="FunFam" id="3.10.450.320:FF:000002">
    <property type="entry name" value="Mitochondrial import inner membrane translocase subunit tim21"/>
    <property type="match status" value="1"/>
</dbReference>
<name>A0A250XRT4_9CHLO</name>
<dbReference type="EMBL" id="BEGY01000182">
    <property type="protein sequence ID" value="GAX85642.1"/>
    <property type="molecule type" value="Genomic_DNA"/>
</dbReference>
<keyword evidence="9" id="KW-0811">Translocation</keyword>
<dbReference type="InterPro" id="IPR038552">
    <property type="entry name" value="Tim21_IMS_sf"/>
</dbReference>
<organism evidence="10 11">
    <name type="scientific">Chlamydomonas eustigma</name>
    <dbReference type="NCBI Taxonomy" id="1157962"/>
    <lineage>
        <taxon>Eukaryota</taxon>
        <taxon>Viridiplantae</taxon>
        <taxon>Chlorophyta</taxon>
        <taxon>core chlorophytes</taxon>
        <taxon>Chlorophyceae</taxon>
        <taxon>CS clade</taxon>
        <taxon>Chlamydomonadales</taxon>
        <taxon>Chlamydomonadaceae</taxon>
        <taxon>Chlamydomonas</taxon>
    </lineage>
</organism>
<keyword evidence="6 9" id="KW-1133">Transmembrane helix</keyword>
<feature type="transmembrane region" description="Helical" evidence="9">
    <location>
        <begin position="114"/>
        <end position="133"/>
    </location>
</feature>
<evidence type="ECO:0000256" key="5">
    <source>
        <dbReference type="ARBA" id="ARBA00022946"/>
    </source>
</evidence>
<gene>
    <name evidence="10" type="ORF">CEUSTIGMA_g13057.t1</name>
</gene>
<dbReference type="OrthoDB" id="436405at2759"/>
<dbReference type="GO" id="GO:0005744">
    <property type="term" value="C:TIM23 mitochondrial import inner membrane translocase complex"/>
    <property type="evidence" value="ECO:0007669"/>
    <property type="project" value="UniProtKB-UniRule"/>
</dbReference>
<dbReference type="Proteomes" id="UP000232323">
    <property type="component" value="Unassembled WGS sequence"/>
</dbReference>
<dbReference type="PANTHER" id="PTHR13032:SF6">
    <property type="entry name" value="MITOCHONDRIAL IMPORT INNER MEMBRANE TRANSLOCASE SUBUNIT TIM21"/>
    <property type="match status" value="1"/>
</dbReference>
<evidence type="ECO:0000256" key="9">
    <source>
        <dbReference type="RuleBase" id="RU367142"/>
    </source>
</evidence>
<evidence type="ECO:0000256" key="2">
    <source>
        <dbReference type="ARBA" id="ARBA00010867"/>
    </source>
</evidence>
<dbReference type="Pfam" id="PF08294">
    <property type="entry name" value="TIM21"/>
    <property type="match status" value="1"/>
</dbReference>
<evidence type="ECO:0000313" key="10">
    <source>
        <dbReference type="EMBL" id="GAX85642.1"/>
    </source>
</evidence>
<evidence type="ECO:0000256" key="4">
    <source>
        <dbReference type="ARBA" id="ARBA00022792"/>
    </source>
</evidence>
<comment type="function">
    <text evidence="9">Essential component of the TIM23 complex, a complex that mediates the translocation of transit peptide-containing proteins across the mitochondrial inner membrane.</text>
</comment>
<proteinExistence type="inferred from homology"/>
<comment type="similarity">
    <text evidence="2 9">Belongs to the TIM21 family.</text>
</comment>
<evidence type="ECO:0000256" key="8">
    <source>
        <dbReference type="ARBA" id="ARBA00023136"/>
    </source>
</evidence>
<keyword evidence="8 9" id="KW-0472">Membrane</keyword>
<keyword evidence="11" id="KW-1185">Reference proteome</keyword>
<keyword evidence="4 9" id="KW-0999">Mitochondrion inner membrane</keyword>
<dbReference type="InterPro" id="IPR013261">
    <property type="entry name" value="Tim21"/>
</dbReference>
<reference evidence="10 11" key="1">
    <citation type="submission" date="2017-08" db="EMBL/GenBank/DDBJ databases">
        <title>Acidophilic green algal genome provides insights into adaptation to an acidic environment.</title>
        <authorList>
            <person name="Hirooka S."/>
            <person name="Hirose Y."/>
            <person name="Kanesaki Y."/>
            <person name="Higuchi S."/>
            <person name="Fujiwara T."/>
            <person name="Onuma R."/>
            <person name="Era A."/>
            <person name="Ohbayashi R."/>
            <person name="Uzuka A."/>
            <person name="Nozaki H."/>
            <person name="Yoshikawa H."/>
            <person name="Miyagishima S.Y."/>
        </authorList>
    </citation>
    <scope>NUCLEOTIDE SEQUENCE [LARGE SCALE GENOMIC DNA]</scope>
    <source>
        <strain evidence="10 11">NIES-2499</strain>
    </source>
</reference>